<feature type="compositionally biased region" description="Low complexity" evidence="2">
    <location>
        <begin position="497"/>
        <end position="512"/>
    </location>
</feature>
<dbReference type="AlphaFoldDB" id="A0A836BZJ6"/>
<feature type="region of interest" description="Disordered" evidence="2">
    <location>
        <begin position="396"/>
        <end position="462"/>
    </location>
</feature>
<feature type="coiled-coil region" evidence="1">
    <location>
        <begin position="1053"/>
        <end position="1094"/>
    </location>
</feature>
<feature type="region of interest" description="Disordered" evidence="2">
    <location>
        <begin position="1132"/>
        <end position="1161"/>
    </location>
</feature>
<evidence type="ECO:0000256" key="3">
    <source>
        <dbReference type="SAM" id="SignalP"/>
    </source>
</evidence>
<comment type="caution">
    <text evidence="4">The sequence shown here is derived from an EMBL/GenBank/DDBJ whole genome shotgun (WGS) entry which is preliminary data.</text>
</comment>
<keyword evidence="1" id="KW-0175">Coiled coil</keyword>
<proteinExistence type="predicted"/>
<sequence>MLMSCSVLAALLNPLVIQEGAECPRWISNPHACTQPERCGLYQKCKRCSALAYAENLAGWLLLQPNGDLQLYTVRPSYINDEAETGWGRIVLTWSTKTNQTKASKFGFVLLKDGTWELWGGSKDVPYGVRATSAGSFFGMEGGSPNSHTYPENAGEANAPFKLRVFDFGVHRWYWSYAAIENKHGLPAWSTLDVNPCTNQAVCPGDPLALCRPTADWTGQDCTACKPPYFKDANGKCVGHNLAFGSPTSIHDMSPQQSTSPSAAVDGNTATSFVGLAWYVYPQPAAYWQVDLGPTNIAHVEVIGSFNFNTLYVDVGSAQYTPPNDWSNPTPSFERRVLDLDPPVLASYIRVHAQTPFSYYPTPMQLSLAERLLATAAGRGGVGVAALAATAVPALAPSTGPREEEPRLLSGLSTSSQAGPAPAPFLPRNGLHASYQGRLPRGLRPPRNPSGGPHLPRHPWVWAPPGQGIRPLSASAALASSGAGLSEPFPAEGSTGGAPTAQGAAASASPTRAGGGLAATQPQEAGGTEEGSPAGAGVLGSSDLVQSGALDEAASSAAPQSAKPSMGRTKQPQPRPAAEALLRSWGVPSPAPPELTGQFQAADRLYPPQRSPEDFLRNATVRALLRMESALDAEAQRRCATVGSFGIYLHFVWSEQRCHPQEPCPLAEGWSGPLLANQPAFLVESGRNALVRLRPDWAAERPHRPRLRPKPKPSSEAERLLRAWGVPSPPPPDLASKLEAVDHCLPPERSPIEFVKNAKVKALLRMEALPLEQQEKFTRASALGNHLRFAWREQEYHPRSPSPFADIQMGRPTPLLDRADGVFPPDRSPADFVRNRVLRVLLRLQELEPAERQLRYQRAGALGPYLRLAWAERQLLHPEQAKLPSPWWRLAASDPAFTIVPSTVKHGSPSVLLGRKWAQALSRARAGESKAAPQAVDAPPPHATRPDPVNLTKVAADPPEAEAAVVAAGETPVAAGVAAEGWSSGEAAEASAGRGAPQPNLTDVWAGAKAQAGLEARAQAGPRPGAQAGAQLGASAVVQAGGEAEKEAGADARADQQEALEALRAAVTDLEAASKRLEAAAARALAELSRLEQQLGSGGEGRAAAVPRGTEAAAALAEAVAEAEAVRALAAGALDTARGPQVEGRGPRGVEARSPTDLSLA</sequence>
<evidence type="ECO:0000313" key="5">
    <source>
        <dbReference type="Proteomes" id="UP000612055"/>
    </source>
</evidence>
<evidence type="ECO:0000256" key="2">
    <source>
        <dbReference type="SAM" id="MobiDB-lite"/>
    </source>
</evidence>
<gene>
    <name evidence="4" type="ORF">HYH03_007101</name>
</gene>
<feature type="signal peptide" evidence="3">
    <location>
        <begin position="1"/>
        <end position="20"/>
    </location>
</feature>
<reference evidence="4" key="1">
    <citation type="journal article" date="2020" name="bioRxiv">
        <title>Comparative genomics of Chlamydomonas.</title>
        <authorList>
            <person name="Craig R.J."/>
            <person name="Hasan A.R."/>
            <person name="Ness R.W."/>
            <person name="Keightley P.D."/>
        </authorList>
    </citation>
    <scope>NUCLEOTIDE SEQUENCE</scope>
    <source>
        <strain evidence="4">CCAP 11/70</strain>
    </source>
</reference>
<protein>
    <submittedName>
        <fullName evidence="4">Uncharacterized protein</fullName>
    </submittedName>
</protein>
<name>A0A836BZJ6_9CHLO</name>
<feature type="region of interest" description="Disordered" evidence="2">
    <location>
        <begin position="924"/>
        <end position="947"/>
    </location>
</feature>
<organism evidence="4 5">
    <name type="scientific">Edaphochlamys debaryana</name>
    <dbReference type="NCBI Taxonomy" id="47281"/>
    <lineage>
        <taxon>Eukaryota</taxon>
        <taxon>Viridiplantae</taxon>
        <taxon>Chlorophyta</taxon>
        <taxon>core chlorophytes</taxon>
        <taxon>Chlorophyceae</taxon>
        <taxon>CS clade</taxon>
        <taxon>Chlamydomonadales</taxon>
        <taxon>Chlamydomonadales incertae sedis</taxon>
        <taxon>Edaphochlamys</taxon>
    </lineage>
</organism>
<feature type="compositionally biased region" description="Low complexity" evidence="2">
    <location>
        <begin position="553"/>
        <end position="565"/>
    </location>
</feature>
<dbReference type="EMBL" id="JAEHOE010000028">
    <property type="protein sequence ID" value="KAG2494861.1"/>
    <property type="molecule type" value="Genomic_DNA"/>
</dbReference>
<evidence type="ECO:0000256" key="1">
    <source>
        <dbReference type="SAM" id="Coils"/>
    </source>
</evidence>
<keyword evidence="5" id="KW-1185">Reference proteome</keyword>
<dbReference type="InterPro" id="IPR008979">
    <property type="entry name" value="Galactose-bd-like_sf"/>
</dbReference>
<keyword evidence="3" id="KW-0732">Signal</keyword>
<evidence type="ECO:0000313" key="4">
    <source>
        <dbReference type="EMBL" id="KAG2494861.1"/>
    </source>
</evidence>
<feature type="region of interest" description="Disordered" evidence="2">
    <location>
        <begin position="482"/>
        <end position="578"/>
    </location>
</feature>
<feature type="chain" id="PRO_5032641395" evidence="3">
    <location>
        <begin position="21"/>
        <end position="1161"/>
    </location>
</feature>
<dbReference type="Gene3D" id="2.60.120.260">
    <property type="entry name" value="Galactose-binding domain-like"/>
    <property type="match status" value="1"/>
</dbReference>
<dbReference type="Proteomes" id="UP000612055">
    <property type="component" value="Unassembled WGS sequence"/>
</dbReference>
<accession>A0A836BZJ6</accession>
<dbReference type="SUPFAM" id="SSF49785">
    <property type="entry name" value="Galactose-binding domain-like"/>
    <property type="match status" value="1"/>
</dbReference>